<reference evidence="2" key="1">
    <citation type="journal article" date="2017" name="Nat. Ecol. Evol.">
        <title>Genome expansion and lineage-specific genetic innovations in the forest pathogenic fungi Armillaria.</title>
        <authorList>
            <person name="Sipos G."/>
            <person name="Prasanna A.N."/>
            <person name="Walter M.C."/>
            <person name="O'Connor E."/>
            <person name="Balint B."/>
            <person name="Krizsan K."/>
            <person name="Kiss B."/>
            <person name="Hess J."/>
            <person name="Varga T."/>
            <person name="Slot J."/>
            <person name="Riley R."/>
            <person name="Boka B."/>
            <person name="Rigling D."/>
            <person name="Barry K."/>
            <person name="Lee J."/>
            <person name="Mihaltcheva S."/>
            <person name="LaButti K."/>
            <person name="Lipzen A."/>
            <person name="Waldron R."/>
            <person name="Moloney N.M."/>
            <person name="Sperisen C."/>
            <person name="Kredics L."/>
            <person name="Vagvoelgyi C."/>
            <person name="Patrignani A."/>
            <person name="Fitzpatrick D."/>
            <person name="Nagy I."/>
            <person name="Doyle S."/>
            <person name="Anderson J.B."/>
            <person name="Grigoriev I.V."/>
            <person name="Gueldener U."/>
            <person name="Muensterkoetter M."/>
            <person name="Nagy L.G."/>
        </authorList>
    </citation>
    <scope>NUCLEOTIDE SEQUENCE [LARGE SCALE GENOMIC DNA]</scope>
    <source>
        <strain evidence="2">Ar21-2</strain>
    </source>
</reference>
<dbReference type="Proteomes" id="UP000217790">
    <property type="component" value="Unassembled WGS sequence"/>
</dbReference>
<dbReference type="STRING" id="47427.A0A2H3DTM8"/>
<dbReference type="SUPFAM" id="SSF53335">
    <property type="entry name" value="S-adenosyl-L-methionine-dependent methyltransferases"/>
    <property type="match status" value="1"/>
</dbReference>
<accession>A0A2H3DTM8</accession>
<name>A0A2H3DTM8_ARMGA</name>
<evidence type="ECO:0000313" key="1">
    <source>
        <dbReference type="EMBL" id="PBK90796.1"/>
    </source>
</evidence>
<dbReference type="Gene3D" id="3.40.50.150">
    <property type="entry name" value="Vaccinia Virus protein VP39"/>
    <property type="match status" value="1"/>
</dbReference>
<proteinExistence type="predicted"/>
<evidence type="ECO:0008006" key="3">
    <source>
        <dbReference type="Google" id="ProtNLM"/>
    </source>
</evidence>
<dbReference type="InParanoid" id="A0A2H3DTM8"/>
<dbReference type="OMA" id="MARTLCT"/>
<organism evidence="1 2">
    <name type="scientific">Armillaria gallica</name>
    <name type="common">Bulbous honey fungus</name>
    <name type="synonym">Armillaria bulbosa</name>
    <dbReference type="NCBI Taxonomy" id="47427"/>
    <lineage>
        <taxon>Eukaryota</taxon>
        <taxon>Fungi</taxon>
        <taxon>Dikarya</taxon>
        <taxon>Basidiomycota</taxon>
        <taxon>Agaricomycotina</taxon>
        <taxon>Agaricomycetes</taxon>
        <taxon>Agaricomycetidae</taxon>
        <taxon>Agaricales</taxon>
        <taxon>Marasmiineae</taxon>
        <taxon>Physalacriaceae</taxon>
        <taxon>Armillaria</taxon>
    </lineage>
</organism>
<dbReference type="AlphaFoldDB" id="A0A2H3DTM8"/>
<protein>
    <recommendedName>
        <fullName evidence="3">S-adenosyl-L-methionine-dependent methyltransferase</fullName>
    </recommendedName>
</protein>
<gene>
    <name evidence="1" type="ORF">ARMGADRAFT_1111483</name>
</gene>
<keyword evidence="2" id="KW-1185">Reference proteome</keyword>
<dbReference type="InterPro" id="IPR029063">
    <property type="entry name" value="SAM-dependent_MTases_sf"/>
</dbReference>
<sequence length="111" mass="12383">MARTLCTMAYHHLESTVEITRILAYFLKPGGALLVTDRVSSDAVSKIEDIREKYEAIVPHKSGFSKEDMRKLFEDAGLESFSLNVIPDATMDGMFGLTDQKLFLAKGVKLL</sequence>
<dbReference type="OrthoDB" id="3647at2759"/>
<evidence type="ECO:0000313" key="2">
    <source>
        <dbReference type="Proteomes" id="UP000217790"/>
    </source>
</evidence>
<dbReference type="EMBL" id="KZ293664">
    <property type="protein sequence ID" value="PBK90796.1"/>
    <property type="molecule type" value="Genomic_DNA"/>
</dbReference>